<gene>
    <name evidence="1" type="ORF">C5167_006524</name>
</gene>
<sequence length="84" mass="9057">MDIHSSNLDGIGGDDNDVVNVILWSGGRISDRSGNEPMYSSGLNMFQKVSNSGGHVEMSEGEGGGFCDKQARFTPEKDNIYLQS</sequence>
<reference evidence="1 2" key="1">
    <citation type="journal article" date="2018" name="Science">
        <title>The opium poppy genome and morphinan production.</title>
        <authorList>
            <person name="Guo L."/>
            <person name="Winzer T."/>
            <person name="Yang X."/>
            <person name="Li Y."/>
            <person name="Ning Z."/>
            <person name="He Z."/>
            <person name="Teodor R."/>
            <person name="Lu Y."/>
            <person name="Bowser T.A."/>
            <person name="Graham I.A."/>
            <person name="Ye K."/>
        </authorList>
    </citation>
    <scope>NUCLEOTIDE SEQUENCE [LARGE SCALE GENOMIC DNA]</scope>
    <source>
        <strain evidence="2">cv. HN1</strain>
        <tissue evidence="1">Leaves</tissue>
    </source>
</reference>
<dbReference type="AlphaFoldDB" id="A0A4Y7JDP5"/>
<dbReference type="Proteomes" id="UP000316621">
    <property type="component" value="Chromosome 4"/>
</dbReference>
<proteinExistence type="predicted"/>
<evidence type="ECO:0000313" key="1">
    <source>
        <dbReference type="EMBL" id="RZC59223.1"/>
    </source>
</evidence>
<dbReference type="Gramene" id="RZC59223">
    <property type="protein sequence ID" value="RZC59223"/>
    <property type="gene ID" value="C5167_006524"/>
</dbReference>
<organism evidence="1 2">
    <name type="scientific">Papaver somniferum</name>
    <name type="common">Opium poppy</name>
    <dbReference type="NCBI Taxonomy" id="3469"/>
    <lineage>
        <taxon>Eukaryota</taxon>
        <taxon>Viridiplantae</taxon>
        <taxon>Streptophyta</taxon>
        <taxon>Embryophyta</taxon>
        <taxon>Tracheophyta</taxon>
        <taxon>Spermatophyta</taxon>
        <taxon>Magnoliopsida</taxon>
        <taxon>Ranunculales</taxon>
        <taxon>Papaveraceae</taxon>
        <taxon>Papaveroideae</taxon>
        <taxon>Papaver</taxon>
    </lineage>
</organism>
<evidence type="ECO:0000313" key="2">
    <source>
        <dbReference type="Proteomes" id="UP000316621"/>
    </source>
</evidence>
<keyword evidence="2" id="KW-1185">Reference proteome</keyword>
<accession>A0A4Y7JDP5</accession>
<dbReference type="EMBL" id="CM010718">
    <property type="protein sequence ID" value="RZC59223.1"/>
    <property type="molecule type" value="Genomic_DNA"/>
</dbReference>
<protein>
    <submittedName>
        <fullName evidence="1">Uncharacterized protein</fullName>
    </submittedName>
</protein>
<name>A0A4Y7JDP5_PAPSO</name>